<dbReference type="SUPFAM" id="SSF53659">
    <property type="entry name" value="Isocitrate/Isopropylmalate dehydrogenase-like"/>
    <property type="match status" value="1"/>
</dbReference>
<organism evidence="11 12">
    <name type="scientific">Vreelandella sulfidaeris</name>
    <dbReference type="NCBI Taxonomy" id="115553"/>
    <lineage>
        <taxon>Bacteria</taxon>
        <taxon>Pseudomonadati</taxon>
        <taxon>Pseudomonadota</taxon>
        <taxon>Gammaproteobacteria</taxon>
        <taxon>Oceanospirillales</taxon>
        <taxon>Halomonadaceae</taxon>
        <taxon>Vreelandella</taxon>
    </lineage>
</organism>
<dbReference type="GO" id="GO:0008270">
    <property type="term" value="F:zinc ion binding"/>
    <property type="evidence" value="ECO:0007669"/>
    <property type="project" value="UniProtKB-UniRule"/>
</dbReference>
<comment type="similarity">
    <text evidence="10">Belongs to the PdxA family.</text>
</comment>
<evidence type="ECO:0000313" key="11">
    <source>
        <dbReference type="EMBL" id="RBI68224.1"/>
    </source>
</evidence>
<name>A0A365TQR1_9GAMM</name>
<evidence type="ECO:0000313" key="12">
    <source>
        <dbReference type="Proteomes" id="UP000252204"/>
    </source>
</evidence>
<dbReference type="GO" id="GO:0008615">
    <property type="term" value="P:pyridoxine biosynthetic process"/>
    <property type="evidence" value="ECO:0007669"/>
    <property type="project" value="UniProtKB-UniRule"/>
</dbReference>
<feature type="binding site" evidence="10">
    <location>
        <position position="143"/>
    </location>
    <ligand>
        <name>substrate</name>
    </ligand>
</feature>
<gene>
    <name evidence="10 11" type="primary">pdxA</name>
    <name evidence="11" type="ORF">DQ400_07595</name>
</gene>
<feature type="binding site" evidence="10">
    <location>
        <position position="295"/>
    </location>
    <ligand>
        <name>substrate</name>
    </ligand>
</feature>
<evidence type="ECO:0000256" key="8">
    <source>
        <dbReference type="ARBA" id="ARBA00023096"/>
    </source>
</evidence>
<dbReference type="GO" id="GO:0051287">
    <property type="term" value="F:NAD binding"/>
    <property type="evidence" value="ECO:0007669"/>
    <property type="project" value="InterPro"/>
</dbReference>
<dbReference type="OrthoDB" id="9801783at2"/>
<proteinExistence type="inferred from homology"/>
<comment type="miscellaneous">
    <text evidence="10">The active site is located at the dimer interface.</text>
</comment>
<evidence type="ECO:0000256" key="7">
    <source>
        <dbReference type="ARBA" id="ARBA00023027"/>
    </source>
</evidence>
<evidence type="ECO:0000256" key="5">
    <source>
        <dbReference type="ARBA" id="ARBA00022857"/>
    </source>
</evidence>
<protein>
    <recommendedName>
        <fullName evidence="10">4-hydroxythreonine-4-phosphate dehydrogenase</fullName>
        <ecNumber evidence="10">1.1.1.262</ecNumber>
    </recommendedName>
    <alternativeName>
        <fullName evidence="10">4-(phosphohydroxy)-L-threonine dehydrogenase</fullName>
    </alternativeName>
</protein>
<comment type="caution">
    <text evidence="11">The sequence shown here is derived from an EMBL/GenBank/DDBJ whole genome shotgun (WGS) entry which is preliminary data.</text>
</comment>
<keyword evidence="2 10" id="KW-0479">Metal-binding</keyword>
<keyword evidence="3 10" id="KW-0862">Zinc</keyword>
<dbReference type="RefSeq" id="WP_113269177.1">
    <property type="nucleotide sequence ID" value="NZ_QNTU01000003.1"/>
</dbReference>
<comment type="pathway">
    <text evidence="10">Cofactor biosynthesis; pyridoxine 5'-phosphate biosynthesis; pyridoxine 5'-phosphate from D-erythrose 4-phosphate: step 4/5.</text>
</comment>
<keyword evidence="9 10" id="KW-0170">Cobalt</keyword>
<dbReference type="EC" id="1.1.1.262" evidence="10"/>
<feature type="binding site" evidence="10">
    <location>
        <position position="144"/>
    </location>
    <ligand>
        <name>substrate</name>
    </ligand>
</feature>
<dbReference type="HAMAP" id="MF_00536">
    <property type="entry name" value="PdxA"/>
    <property type="match status" value="1"/>
</dbReference>
<dbReference type="PANTHER" id="PTHR30004">
    <property type="entry name" value="4-HYDROXYTHREONINE-4-PHOSPHATE DEHYDROGENASE"/>
    <property type="match status" value="1"/>
</dbReference>
<dbReference type="Proteomes" id="UP000252204">
    <property type="component" value="Unassembled WGS sequence"/>
</dbReference>
<feature type="binding site" evidence="10">
    <location>
        <position position="232"/>
    </location>
    <ligand>
        <name>a divalent metal cation</name>
        <dbReference type="ChEBI" id="CHEBI:60240"/>
        <note>ligand shared between dimeric partners</note>
    </ligand>
</feature>
<feature type="binding site" evidence="10">
    <location>
        <position position="287"/>
    </location>
    <ligand>
        <name>a divalent metal cation</name>
        <dbReference type="ChEBI" id="CHEBI:60240"/>
        <note>ligand shared between dimeric partners</note>
    </ligand>
</feature>
<dbReference type="UniPathway" id="UPA00244">
    <property type="reaction ID" value="UER00312"/>
</dbReference>
<keyword evidence="8 10" id="KW-0664">Pyridoxine biosynthesis</keyword>
<comment type="catalytic activity">
    <reaction evidence="10">
        <text>4-(phosphooxy)-L-threonine + NAD(+) = 3-amino-2-oxopropyl phosphate + CO2 + NADH</text>
        <dbReference type="Rhea" id="RHEA:32275"/>
        <dbReference type="ChEBI" id="CHEBI:16526"/>
        <dbReference type="ChEBI" id="CHEBI:57279"/>
        <dbReference type="ChEBI" id="CHEBI:57540"/>
        <dbReference type="ChEBI" id="CHEBI:57945"/>
        <dbReference type="ChEBI" id="CHEBI:58452"/>
        <dbReference type="EC" id="1.1.1.262"/>
    </reaction>
</comment>
<keyword evidence="12" id="KW-1185">Reference proteome</keyword>
<dbReference type="Gene3D" id="3.40.718.10">
    <property type="entry name" value="Isopropylmalate Dehydrogenase"/>
    <property type="match status" value="1"/>
</dbReference>
<evidence type="ECO:0000256" key="1">
    <source>
        <dbReference type="ARBA" id="ARBA00022490"/>
    </source>
</evidence>
<dbReference type="PANTHER" id="PTHR30004:SF5">
    <property type="entry name" value="4-HYDROXYTHREONINE-4-PHOSPHATE DEHYDROGENASE"/>
    <property type="match status" value="1"/>
</dbReference>
<evidence type="ECO:0000256" key="9">
    <source>
        <dbReference type="ARBA" id="ARBA00023285"/>
    </source>
</evidence>
<feature type="binding site" evidence="10">
    <location>
        <position position="187"/>
    </location>
    <ligand>
        <name>a divalent metal cation</name>
        <dbReference type="ChEBI" id="CHEBI:60240"/>
        <note>ligand shared between dimeric partners</note>
    </ligand>
</feature>
<dbReference type="InterPro" id="IPR005255">
    <property type="entry name" value="PdxA_fam"/>
</dbReference>
<reference evidence="12" key="1">
    <citation type="submission" date="2018-06" db="EMBL/GenBank/DDBJ databases">
        <title>Whole genome sequencing of four bacterial strains from South Shetland trench revealing bio-synthetic gene clusters.</title>
        <authorList>
            <person name="Abdel-Mageed W.M."/>
            <person name="Lehri B."/>
            <person name="Jarmusch S."/>
            <person name="Miranda K."/>
            <person name="Goodfellow M."/>
            <person name="Jaspars M."/>
            <person name="Karlyshev A.V."/>
        </authorList>
    </citation>
    <scope>NUCLEOTIDE SEQUENCE [LARGE SCALE GENOMIC DNA]</scope>
    <source>
        <strain evidence="12">SST4</strain>
    </source>
</reference>
<feature type="binding site" evidence="10">
    <location>
        <position position="313"/>
    </location>
    <ligand>
        <name>substrate</name>
    </ligand>
</feature>
<dbReference type="NCBIfam" id="TIGR00557">
    <property type="entry name" value="pdxA"/>
    <property type="match status" value="1"/>
</dbReference>
<dbReference type="GO" id="GO:0005737">
    <property type="term" value="C:cytoplasm"/>
    <property type="evidence" value="ECO:0007669"/>
    <property type="project" value="UniProtKB-SubCell"/>
</dbReference>
<evidence type="ECO:0000256" key="2">
    <source>
        <dbReference type="ARBA" id="ARBA00022723"/>
    </source>
</evidence>
<keyword evidence="4 10" id="KW-0460">Magnesium</keyword>
<dbReference type="AlphaFoldDB" id="A0A365TQR1"/>
<sequence length="354" mass="36685">MEDSASLPGNALPVVVTTGEPAGIGPELTLMLASRGHLPANSVAIGDPDMLRQRAAALGLNVTVVECSTGECPRGGNVLPVWPVTLTEPATPGVLNPGNADYVLSTLALAVDACQRGHAAAMVTAPLHKGVIIEGGHPGFTGHTEWLRDACGVDDVVMMLATDAALHAASPSWQGGSDLRVALVTTHLPLRNVADAITFDRVTRISRLLTADLQRQFGIAKPRIAVCGLNPHAGEDGHLGREELDIIIPALDALRAEGMDILGPLPADTLFTPRHLAGVDAVLAMYHDQGLAVLKYAGFGQAANITLGLPLVRTSVDHGTALDLAGKGLADPGSLKVAIALARRLAAQRLSVSE</sequence>
<comment type="cofactor">
    <cofactor evidence="10">
        <name>Zn(2+)</name>
        <dbReference type="ChEBI" id="CHEBI:29105"/>
    </cofactor>
    <cofactor evidence="10">
        <name>Mg(2+)</name>
        <dbReference type="ChEBI" id="CHEBI:18420"/>
    </cofactor>
    <cofactor evidence="10">
        <name>Co(2+)</name>
        <dbReference type="ChEBI" id="CHEBI:48828"/>
    </cofactor>
    <text evidence="10">Binds 1 divalent metal cation per subunit. Can use ions such as Zn(2+), Mg(2+) or Co(2+).</text>
</comment>
<dbReference type="GO" id="GO:0050897">
    <property type="term" value="F:cobalt ion binding"/>
    <property type="evidence" value="ECO:0007669"/>
    <property type="project" value="UniProtKB-UniRule"/>
</dbReference>
<dbReference type="Pfam" id="PF04166">
    <property type="entry name" value="PdxA"/>
    <property type="match status" value="1"/>
</dbReference>
<keyword evidence="6 10" id="KW-0560">Oxidoreductase</keyword>
<evidence type="ECO:0000256" key="4">
    <source>
        <dbReference type="ARBA" id="ARBA00022842"/>
    </source>
</evidence>
<comment type="function">
    <text evidence="10">Catalyzes the NAD(P)-dependent oxidation of 4-(phosphooxy)-L-threonine (HTP) into 2-amino-3-oxo-4-(phosphooxy)butyric acid which spontaneously decarboxylates to form 3-amino-2-oxopropyl phosphate (AHAP).</text>
</comment>
<evidence type="ECO:0000256" key="6">
    <source>
        <dbReference type="ARBA" id="ARBA00023002"/>
    </source>
</evidence>
<comment type="subcellular location">
    <subcellularLocation>
        <location evidence="10">Cytoplasm</location>
    </subcellularLocation>
</comment>
<dbReference type="InterPro" id="IPR037510">
    <property type="entry name" value="PdxA"/>
</dbReference>
<accession>A0A365TQR1</accession>
<dbReference type="GO" id="GO:0042823">
    <property type="term" value="P:pyridoxal phosphate biosynthetic process"/>
    <property type="evidence" value="ECO:0007669"/>
    <property type="project" value="UniProtKB-UniRule"/>
</dbReference>
<evidence type="ECO:0000256" key="10">
    <source>
        <dbReference type="HAMAP-Rule" id="MF_00536"/>
    </source>
</evidence>
<dbReference type="GO" id="GO:0000287">
    <property type="term" value="F:magnesium ion binding"/>
    <property type="evidence" value="ECO:0007669"/>
    <property type="project" value="UniProtKB-UniRule"/>
</dbReference>
<dbReference type="GO" id="GO:0050570">
    <property type="term" value="F:4-hydroxythreonine-4-phosphate dehydrogenase activity"/>
    <property type="evidence" value="ECO:0007669"/>
    <property type="project" value="UniProtKB-UniRule"/>
</dbReference>
<keyword evidence="7 10" id="KW-0520">NAD</keyword>
<evidence type="ECO:0000256" key="3">
    <source>
        <dbReference type="ARBA" id="ARBA00022833"/>
    </source>
</evidence>
<dbReference type="EMBL" id="QNTU01000003">
    <property type="protein sequence ID" value="RBI68224.1"/>
    <property type="molecule type" value="Genomic_DNA"/>
</dbReference>
<feature type="binding site" evidence="10">
    <location>
        <position position="304"/>
    </location>
    <ligand>
        <name>substrate</name>
    </ligand>
</feature>
<comment type="subunit">
    <text evidence="10">Homodimer.</text>
</comment>
<keyword evidence="5 10" id="KW-0521">NADP</keyword>
<keyword evidence="1 10" id="KW-0963">Cytoplasm</keyword>